<dbReference type="GO" id="GO:0031992">
    <property type="term" value="F:energy transducer activity"/>
    <property type="evidence" value="ECO:0007669"/>
    <property type="project" value="TreeGrafter"/>
</dbReference>
<dbReference type="NCBIfam" id="TIGR01352">
    <property type="entry name" value="tonB_Cterm"/>
    <property type="match status" value="1"/>
</dbReference>
<evidence type="ECO:0000256" key="3">
    <source>
        <dbReference type="ARBA" id="ARBA00022448"/>
    </source>
</evidence>
<dbReference type="Gene3D" id="3.30.1150.10">
    <property type="match status" value="1"/>
</dbReference>
<evidence type="ECO:0000256" key="5">
    <source>
        <dbReference type="ARBA" id="ARBA00022519"/>
    </source>
</evidence>
<dbReference type="InterPro" id="IPR006260">
    <property type="entry name" value="TonB/TolA_C"/>
</dbReference>
<evidence type="ECO:0000256" key="8">
    <source>
        <dbReference type="ARBA" id="ARBA00022989"/>
    </source>
</evidence>
<keyword evidence="3" id="KW-0813">Transport</keyword>
<keyword evidence="6" id="KW-0812">Transmembrane</keyword>
<dbReference type="GO" id="GO:0055085">
    <property type="term" value="P:transmembrane transport"/>
    <property type="evidence" value="ECO:0007669"/>
    <property type="project" value="InterPro"/>
</dbReference>
<comment type="similarity">
    <text evidence="2">Belongs to the TonB family.</text>
</comment>
<keyword evidence="4" id="KW-1003">Cell membrane</keyword>
<evidence type="ECO:0000256" key="1">
    <source>
        <dbReference type="ARBA" id="ARBA00004383"/>
    </source>
</evidence>
<gene>
    <name evidence="11" type="ORF">GTC17254_20970</name>
</gene>
<evidence type="ECO:0000256" key="9">
    <source>
        <dbReference type="ARBA" id="ARBA00023136"/>
    </source>
</evidence>
<name>A0AB33IY09_9BACT</name>
<protein>
    <recommendedName>
        <fullName evidence="10">TonB C-terminal domain-containing protein</fullName>
    </recommendedName>
</protein>
<dbReference type="GO" id="GO:0015031">
    <property type="term" value="P:protein transport"/>
    <property type="evidence" value="ECO:0007669"/>
    <property type="project" value="UniProtKB-KW"/>
</dbReference>
<dbReference type="InterPro" id="IPR051045">
    <property type="entry name" value="TonB-dependent_transducer"/>
</dbReference>
<keyword evidence="8" id="KW-1133">Transmembrane helix</keyword>
<dbReference type="PANTHER" id="PTHR33446">
    <property type="entry name" value="PROTEIN TONB-RELATED"/>
    <property type="match status" value="1"/>
</dbReference>
<dbReference type="Pfam" id="PF03544">
    <property type="entry name" value="TonB_C"/>
    <property type="match status" value="1"/>
</dbReference>
<dbReference type="AlphaFoldDB" id="A0AB33IY09"/>
<evidence type="ECO:0000256" key="6">
    <source>
        <dbReference type="ARBA" id="ARBA00022692"/>
    </source>
</evidence>
<evidence type="ECO:0000259" key="10">
    <source>
        <dbReference type="Pfam" id="PF03544"/>
    </source>
</evidence>
<keyword evidence="9" id="KW-0472">Membrane</keyword>
<reference evidence="11" key="1">
    <citation type="submission" date="2024-07" db="EMBL/GenBank/DDBJ databases">
        <title>Complete genome sequence of Prevotella sp. YM-2024 GTC17254.</title>
        <authorList>
            <person name="Hayashi M."/>
            <person name="Muto Y."/>
            <person name="Tanaka K."/>
            <person name="Niwa H."/>
        </authorList>
    </citation>
    <scope>NUCLEOTIDE SEQUENCE</scope>
    <source>
        <strain evidence="11">GTC17254</strain>
    </source>
</reference>
<dbReference type="GO" id="GO:0098797">
    <property type="term" value="C:plasma membrane protein complex"/>
    <property type="evidence" value="ECO:0007669"/>
    <property type="project" value="TreeGrafter"/>
</dbReference>
<comment type="subcellular location">
    <subcellularLocation>
        <location evidence="1">Cell inner membrane</location>
        <topology evidence="1">Single-pass membrane protein</topology>
        <orientation evidence="1">Periplasmic side</orientation>
    </subcellularLocation>
</comment>
<proteinExistence type="inferred from homology"/>
<evidence type="ECO:0000313" key="11">
    <source>
        <dbReference type="EMBL" id="BFO74500.1"/>
    </source>
</evidence>
<evidence type="ECO:0000256" key="4">
    <source>
        <dbReference type="ARBA" id="ARBA00022475"/>
    </source>
</evidence>
<sequence>MKQTLFCIFLFMCNMCCQAVRPQNDRIYINGVEFNLLTRPIEMDAQLTKALQSYLPWEQDGWTDSDNDYIAYWTVENEQIVLDSIYYHLVGGAKPEISRLKGYEKIFKAYSHHGRIVADWVTDTLRAGRGNLLTYSNIGGAKAYSEERTIAVDKGQIKNIRQWNYEKRPGRNFQEIFSQDSIDYWFALGKYPELAGKHVGFHAKLKLNSNQFAEVDTVMMYVIEGGSIPEARCRAIAQMVKRTIESIYPLEVITAGNHVYQATQDWLFNPKYTNRPLEPIYSVCDTMPSFPGGIGEMMRFIAYHLHYPAIESDWQGRVVLQCVVEKDGSLACINIRKSLFYPFDAEAIKVVRKFPKFHPAIHHGQPVRCEYNIPINFRIE</sequence>
<keyword evidence="5" id="KW-0997">Cell inner membrane</keyword>
<organism evidence="11">
    <name type="scientific">Prevotella sp. GTC17254</name>
    <dbReference type="NCBI Taxonomy" id="3236794"/>
    <lineage>
        <taxon>Bacteria</taxon>
        <taxon>Pseudomonadati</taxon>
        <taxon>Bacteroidota</taxon>
        <taxon>Bacteroidia</taxon>
        <taxon>Bacteroidales</taxon>
        <taxon>Prevotellaceae</taxon>
        <taxon>Prevotella</taxon>
    </lineage>
</organism>
<dbReference type="SUPFAM" id="SSF74653">
    <property type="entry name" value="TolA/TonB C-terminal domain"/>
    <property type="match status" value="1"/>
</dbReference>
<dbReference type="PANTHER" id="PTHR33446:SF2">
    <property type="entry name" value="PROTEIN TONB"/>
    <property type="match status" value="1"/>
</dbReference>
<accession>A0AB33IY09</accession>
<dbReference type="InterPro" id="IPR037682">
    <property type="entry name" value="TonB_C"/>
</dbReference>
<evidence type="ECO:0000256" key="7">
    <source>
        <dbReference type="ARBA" id="ARBA00022927"/>
    </source>
</evidence>
<evidence type="ECO:0000256" key="2">
    <source>
        <dbReference type="ARBA" id="ARBA00006555"/>
    </source>
</evidence>
<keyword evidence="7" id="KW-0653">Protein transport</keyword>
<dbReference type="EMBL" id="AP035786">
    <property type="protein sequence ID" value="BFO74500.1"/>
    <property type="molecule type" value="Genomic_DNA"/>
</dbReference>
<feature type="domain" description="TonB C-terminal" evidence="10">
    <location>
        <begin position="304"/>
        <end position="379"/>
    </location>
</feature>